<feature type="compositionally biased region" description="Low complexity" evidence="1">
    <location>
        <begin position="95"/>
        <end position="112"/>
    </location>
</feature>
<dbReference type="SUPFAM" id="SSF50998">
    <property type="entry name" value="Quinoprotein alcohol dehydrogenase-like"/>
    <property type="match status" value="1"/>
</dbReference>
<dbReference type="RefSeq" id="WP_030112755.1">
    <property type="nucleotide sequence ID" value="NZ_CP070242.1"/>
</dbReference>
<dbReference type="InterPro" id="IPR011047">
    <property type="entry name" value="Quinoprotein_ADH-like_sf"/>
</dbReference>
<feature type="compositionally biased region" description="Low complexity" evidence="1">
    <location>
        <begin position="24"/>
        <end position="40"/>
    </location>
</feature>
<feature type="region of interest" description="Disordered" evidence="1">
    <location>
        <begin position="87"/>
        <end position="123"/>
    </location>
</feature>
<protein>
    <submittedName>
        <fullName evidence="4">PQQ-like beta-propeller repeat protein</fullName>
    </submittedName>
</protein>
<evidence type="ECO:0000259" key="3">
    <source>
        <dbReference type="Pfam" id="PF13360"/>
    </source>
</evidence>
<keyword evidence="6" id="KW-1185">Reference proteome</keyword>
<dbReference type="InterPro" id="IPR002372">
    <property type="entry name" value="PQQ_rpt_dom"/>
</dbReference>
<dbReference type="EMBL" id="CP070245">
    <property type="protein sequence ID" value="QRV34745.1"/>
    <property type="molecule type" value="Genomic_DNA"/>
</dbReference>
<reference evidence="6 7" key="1">
    <citation type="submission" date="2021-02" db="EMBL/GenBank/DDBJ databases">
        <title>FDA dAtabase for Regulatory Grade micrObial Sequences (FDA-ARGOS): Supporting development and validation of Infectious Disease Dx tests.</title>
        <authorList>
            <person name="Sproer C."/>
            <person name="Gronow S."/>
            <person name="Severitt S."/>
            <person name="Schroder I."/>
            <person name="Tallon L."/>
            <person name="Sadzewicz L."/>
            <person name="Zhao X."/>
            <person name="Boylan J."/>
            <person name="Ott S."/>
            <person name="Bowen H."/>
            <person name="Vavikolanu K."/>
            <person name="Mehta A."/>
            <person name="Aluvathingal J."/>
            <person name="Nadendla S."/>
            <person name="Lowell S."/>
            <person name="Myers T."/>
            <person name="Yan Y."/>
            <person name="Sichtig H."/>
        </authorList>
    </citation>
    <scope>NUCLEOTIDE SEQUENCE [LARGE SCALE GENOMIC DNA]</scope>
    <source>
        <strain evidence="5 6">FDAARGOS_1211</strain>
        <strain evidence="4 7">FDAARGOS_1212</strain>
    </source>
</reference>
<name>A0ABD7CU19_9ACTN</name>
<accession>A0ABD7CU19</accession>
<proteinExistence type="predicted"/>
<keyword evidence="2" id="KW-0472">Membrane</keyword>
<evidence type="ECO:0000313" key="6">
    <source>
        <dbReference type="Proteomes" id="UP000598054"/>
    </source>
</evidence>
<evidence type="ECO:0000313" key="5">
    <source>
        <dbReference type="EMBL" id="QRV43062.1"/>
    </source>
</evidence>
<dbReference type="InterPro" id="IPR015943">
    <property type="entry name" value="WD40/YVTN_repeat-like_dom_sf"/>
</dbReference>
<evidence type="ECO:0000256" key="2">
    <source>
        <dbReference type="SAM" id="Phobius"/>
    </source>
</evidence>
<dbReference type="PANTHER" id="PTHR34512">
    <property type="entry name" value="CELL SURFACE PROTEIN"/>
    <property type="match status" value="1"/>
</dbReference>
<feature type="transmembrane region" description="Helical" evidence="2">
    <location>
        <begin position="67"/>
        <end position="86"/>
    </location>
</feature>
<feature type="region of interest" description="Disordered" evidence="1">
    <location>
        <begin position="1"/>
        <end position="60"/>
    </location>
</feature>
<organism evidence="4 7">
    <name type="scientific">Streptomyces californicus</name>
    <dbReference type="NCBI Taxonomy" id="67351"/>
    <lineage>
        <taxon>Bacteria</taxon>
        <taxon>Bacillati</taxon>
        <taxon>Actinomycetota</taxon>
        <taxon>Actinomycetes</taxon>
        <taxon>Kitasatosporales</taxon>
        <taxon>Streptomycetaceae</taxon>
        <taxon>Streptomyces</taxon>
    </lineage>
</organism>
<keyword evidence="2" id="KW-0812">Transmembrane</keyword>
<dbReference type="PANTHER" id="PTHR34512:SF30">
    <property type="entry name" value="OUTER MEMBRANE PROTEIN ASSEMBLY FACTOR BAMB"/>
    <property type="match status" value="1"/>
</dbReference>
<feature type="domain" description="Pyrrolo-quinoline quinone repeat" evidence="3">
    <location>
        <begin position="166"/>
        <end position="283"/>
    </location>
</feature>
<evidence type="ECO:0000313" key="4">
    <source>
        <dbReference type="EMBL" id="QRV34745.1"/>
    </source>
</evidence>
<gene>
    <name evidence="5" type="ORF">I6J41_21795</name>
    <name evidence="4" type="ORF">I6J42_12215</name>
</gene>
<sequence>MPDPQQPWYTPGPRQEPVPGNPYASPQDGPGPGAPQDSGQPGYGQPGYGAAVPPPPPPRRRFGRGPVVAAVVALVLVVVAGGVYAATDRGRGEPAKPVAKKSPGPSASASPSSAPPAGGPELSRIPTTAEVAAARKPGEAAAWIADDRTDIPKQINPVHDLWIVGDTAVQALYRKVTAYRLSDGAEVWSLTLPSAVCETPANPTPDGKVVVFRHERPDNERNNLCNQMQMIDLKTGKEGWHAKLDEPGDERSTHLVYSAISGDVLAVARDMFTTTYRMADGSKLYKVPRENKGACIPDKVAGGDRLLVSSTCMVAIDRSKNFGQVRELDPRTGKILWRYRTETGWSVGSLISMDPVAFTVYNNEDVAKDWRITVLDPGGKHRVTFDARAKGFEHCAGAGAGEDLQPCRGSGAGKGMIMVGGTDQVGAYDARTGKFLWGVKDNRMRTLYPLRAEDGNAMRVYEAAGPSSPGRTYLMGPRGAGTETEVVKHPAATAPWEYEMFSAHTAYVDGRLVLTPTQVSGDENHKPVREARMLSFAPGSP</sequence>
<dbReference type="EMBL" id="CP070249">
    <property type="protein sequence ID" value="QRV43062.1"/>
    <property type="molecule type" value="Genomic_DNA"/>
</dbReference>
<evidence type="ECO:0000313" key="7">
    <source>
        <dbReference type="Proteomes" id="UP000623926"/>
    </source>
</evidence>
<dbReference type="Proteomes" id="UP000598054">
    <property type="component" value="Chromosome"/>
</dbReference>
<dbReference type="Gene3D" id="2.130.10.10">
    <property type="entry name" value="YVTN repeat-like/Quinoprotein amine dehydrogenase"/>
    <property type="match status" value="1"/>
</dbReference>
<dbReference type="Pfam" id="PF13360">
    <property type="entry name" value="PQQ_2"/>
    <property type="match status" value="1"/>
</dbReference>
<dbReference type="GeneID" id="63982200"/>
<evidence type="ECO:0000256" key="1">
    <source>
        <dbReference type="SAM" id="MobiDB-lite"/>
    </source>
</evidence>
<dbReference type="Proteomes" id="UP000623926">
    <property type="component" value="Chromosome"/>
</dbReference>
<keyword evidence="2" id="KW-1133">Transmembrane helix</keyword>
<dbReference type="AlphaFoldDB" id="A0ABD7CU19"/>